<keyword evidence="1" id="KW-1133">Transmembrane helix</keyword>
<feature type="transmembrane region" description="Helical" evidence="1">
    <location>
        <begin position="97"/>
        <end position="121"/>
    </location>
</feature>
<keyword evidence="3" id="KW-1185">Reference proteome</keyword>
<dbReference type="AlphaFoldDB" id="A0A2M9B535"/>
<feature type="transmembrane region" description="Helical" evidence="1">
    <location>
        <begin position="59"/>
        <end position="76"/>
    </location>
</feature>
<accession>A0A2M9B535</accession>
<protein>
    <submittedName>
        <fullName evidence="2">Uncharacterized protein</fullName>
    </submittedName>
</protein>
<feature type="transmembrane region" description="Helical" evidence="1">
    <location>
        <begin position="12"/>
        <end position="39"/>
    </location>
</feature>
<gene>
    <name evidence="2" type="ORF">CLV45_3694</name>
</gene>
<name>A0A2M9B535_9BACT</name>
<organism evidence="2 3">
    <name type="scientific">Hymenobacter chitinivorans DSM 11115</name>
    <dbReference type="NCBI Taxonomy" id="1121954"/>
    <lineage>
        <taxon>Bacteria</taxon>
        <taxon>Pseudomonadati</taxon>
        <taxon>Bacteroidota</taxon>
        <taxon>Cytophagia</taxon>
        <taxon>Cytophagales</taxon>
        <taxon>Hymenobacteraceae</taxon>
        <taxon>Hymenobacter</taxon>
    </lineage>
</organism>
<evidence type="ECO:0000313" key="3">
    <source>
        <dbReference type="Proteomes" id="UP000228535"/>
    </source>
</evidence>
<proteinExistence type="predicted"/>
<dbReference type="Proteomes" id="UP000228535">
    <property type="component" value="Unassembled WGS sequence"/>
</dbReference>
<evidence type="ECO:0000313" key="2">
    <source>
        <dbReference type="EMBL" id="PJJ53036.1"/>
    </source>
</evidence>
<dbReference type="EMBL" id="PGFA01000003">
    <property type="protein sequence ID" value="PJJ53036.1"/>
    <property type="molecule type" value="Genomic_DNA"/>
</dbReference>
<reference evidence="2 3" key="1">
    <citation type="submission" date="2017-11" db="EMBL/GenBank/DDBJ databases">
        <title>Genomic Encyclopedia of Archaeal and Bacterial Type Strains, Phase II (KMG-II): From Individual Species to Whole Genera.</title>
        <authorList>
            <person name="Goeker M."/>
        </authorList>
    </citation>
    <scope>NUCLEOTIDE SEQUENCE [LARGE SCALE GENOMIC DNA]</scope>
    <source>
        <strain evidence="2 3">DSM 11115</strain>
    </source>
</reference>
<comment type="caution">
    <text evidence="2">The sequence shown here is derived from an EMBL/GenBank/DDBJ whole genome shotgun (WGS) entry which is preliminary data.</text>
</comment>
<keyword evidence="1" id="KW-0472">Membrane</keyword>
<keyword evidence="1" id="KW-0812">Transmembrane</keyword>
<sequence>MHFLTRTKLRLAFLWGLLVLLIFNKSLYGLLLQILFPGYGNRNLTYPEWLRLKTVEISWHRAVMLLLFGLLAAGLYNFRWLNRDFPRKDGPYNWAQLLTFILVLLLLLLGFVALTAGGGMLG</sequence>
<evidence type="ECO:0000256" key="1">
    <source>
        <dbReference type="SAM" id="Phobius"/>
    </source>
</evidence>